<feature type="transmembrane region" description="Helical" evidence="2">
    <location>
        <begin position="339"/>
        <end position="358"/>
    </location>
</feature>
<evidence type="ECO:0000256" key="2">
    <source>
        <dbReference type="SAM" id="Phobius"/>
    </source>
</evidence>
<dbReference type="InterPro" id="IPR018650">
    <property type="entry name" value="STSV1_Orf64"/>
</dbReference>
<keyword evidence="4" id="KW-1185">Reference proteome</keyword>
<dbReference type="Pfam" id="PF09852">
    <property type="entry name" value="DUF2079"/>
    <property type="match status" value="1"/>
</dbReference>
<proteinExistence type="predicted"/>
<name>A0ABW4RXU7_9ACTN</name>
<feature type="transmembrane region" description="Helical" evidence="2">
    <location>
        <begin position="210"/>
        <end position="230"/>
    </location>
</feature>
<keyword evidence="2" id="KW-1133">Transmembrane helix</keyword>
<reference evidence="4" key="1">
    <citation type="journal article" date="2019" name="Int. J. Syst. Evol. Microbiol.">
        <title>The Global Catalogue of Microorganisms (GCM) 10K type strain sequencing project: providing services to taxonomists for standard genome sequencing and annotation.</title>
        <authorList>
            <consortium name="The Broad Institute Genomics Platform"/>
            <consortium name="The Broad Institute Genome Sequencing Center for Infectious Disease"/>
            <person name="Wu L."/>
            <person name="Ma J."/>
        </authorList>
    </citation>
    <scope>NUCLEOTIDE SEQUENCE [LARGE SCALE GENOMIC DNA]</scope>
    <source>
        <strain evidence="4">CAIM 431</strain>
    </source>
</reference>
<evidence type="ECO:0000313" key="4">
    <source>
        <dbReference type="Proteomes" id="UP001597326"/>
    </source>
</evidence>
<keyword evidence="2" id="KW-0472">Membrane</keyword>
<comment type="caution">
    <text evidence="3">The sequence shown here is derived from an EMBL/GenBank/DDBJ whole genome shotgun (WGS) entry which is preliminary data.</text>
</comment>
<organism evidence="3 4">
    <name type="scientific">Luteococcus peritonei</name>
    <dbReference type="NCBI Taxonomy" id="88874"/>
    <lineage>
        <taxon>Bacteria</taxon>
        <taxon>Bacillati</taxon>
        <taxon>Actinomycetota</taxon>
        <taxon>Actinomycetes</taxon>
        <taxon>Propionibacteriales</taxon>
        <taxon>Propionibacteriaceae</taxon>
        <taxon>Luteococcus</taxon>
    </lineage>
</organism>
<feature type="region of interest" description="Disordered" evidence="1">
    <location>
        <begin position="473"/>
        <end position="507"/>
    </location>
</feature>
<dbReference type="Proteomes" id="UP001597326">
    <property type="component" value="Unassembled WGS sequence"/>
</dbReference>
<feature type="transmembrane region" description="Helical" evidence="2">
    <location>
        <begin position="100"/>
        <end position="116"/>
    </location>
</feature>
<sequence>MPTPAAPRSRGVGPRAQSLLPWLVGLLTTAVLATVCFHLHAEHLTGMDLAIFDQAIRALSHGQAPISSMKSPGMNLWGDHFHPVIALAAPLYWLWDDPRVLLLGQAGCIGLTCGLLTRTAQRLLPAGSALPVVLGLGLAASPGVQFGAVFDVHEVALGMPLLAMALDGALRRRWRMFTAFSLALLLVKEDAGLLVLGLALVAFVLGARRLAGLVAVVAVAWTLAVIHWVIPALSPSGTWAYASAVGSPATMLRSAAQALVWPAPLTITVVALLATTLFWALRSPVSLALLPVLGSRAIGANASYWCLPHHYNLLPAVVLGFATLDALRRHRPGRRTVRLLVVAALVAALAGPLIPRMLAHETPQRLACASRLMTAVPEGGGVAATALLTPQLTHHHPVTQRVRPVHESGATSFPDDQGLPLQAPWVLLNHGAPRSPGEADWVPEAERQFRSRGFQVVARCADYELLHRAWPATRGDGPAPLPTARDASPGQCVVLGRDRTTRSRHDT</sequence>
<accession>A0ABW4RXU7</accession>
<protein>
    <submittedName>
        <fullName evidence="3">DUF2079 domain-containing protein</fullName>
    </submittedName>
</protein>
<evidence type="ECO:0000313" key="3">
    <source>
        <dbReference type="EMBL" id="MFD1891163.1"/>
    </source>
</evidence>
<dbReference type="RefSeq" id="WP_343875372.1">
    <property type="nucleotide sequence ID" value="NZ_BAAAIX010000031.1"/>
</dbReference>
<gene>
    <name evidence="3" type="ORF">ACFSCS_13365</name>
</gene>
<feature type="transmembrane region" description="Helical" evidence="2">
    <location>
        <begin position="123"/>
        <end position="140"/>
    </location>
</feature>
<evidence type="ECO:0000256" key="1">
    <source>
        <dbReference type="SAM" id="MobiDB-lite"/>
    </source>
</evidence>
<dbReference type="EMBL" id="JBHUFZ010000030">
    <property type="protein sequence ID" value="MFD1891163.1"/>
    <property type="molecule type" value="Genomic_DNA"/>
</dbReference>
<feature type="compositionally biased region" description="Basic and acidic residues" evidence="1">
    <location>
        <begin position="496"/>
        <end position="507"/>
    </location>
</feature>
<feature type="transmembrane region" description="Helical" evidence="2">
    <location>
        <begin position="182"/>
        <end position="204"/>
    </location>
</feature>
<keyword evidence="2" id="KW-0812">Transmembrane</keyword>
<feature type="transmembrane region" description="Helical" evidence="2">
    <location>
        <begin position="20"/>
        <end position="39"/>
    </location>
</feature>
<feature type="transmembrane region" description="Helical" evidence="2">
    <location>
        <begin position="259"/>
        <end position="281"/>
    </location>
</feature>